<evidence type="ECO:0000256" key="4">
    <source>
        <dbReference type="SAM" id="MobiDB-lite"/>
    </source>
</evidence>
<dbReference type="CDD" id="cd13999">
    <property type="entry name" value="STKc_MAP3K-like"/>
    <property type="match status" value="1"/>
</dbReference>
<dbReference type="PANTHER" id="PTHR44329">
    <property type="entry name" value="SERINE/THREONINE-PROTEIN KINASE TNNI3K-RELATED"/>
    <property type="match status" value="1"/>
</dbReference>
<dbReference type="InterPro" id="IPR017441">
    <property type="entry name" value="Protein_kinase_ATP_BS"/>
</dbReference>
<dbReference type="InterPro" id="IPR051681">
    <property type="entry name" value="Ser/Thr_Kinases-Pseudokinases"/>
</dbReference>
<feature type="region of interest" description="Disordered" evidence="4">
    <location>
        <begin position="68"/>
        <end position="161"/>
    </location>
</feature>
<dbReference type="SUPFAM" id="SSF56112">
    <property type="entry name" value="Protein kinase-like (PK-like)"/>
    <property type="match status" value="1"/>
</dbReference>
<dbReference type="EMBL" id="KB008060">
    <property type="protein sequence ID" value="ELR14267.1"/>
    <property type="molecule type" value="Genomic_DNA"/>
</dbReference>
<feature type="domain" description="Protein kinase" evidence="5">
    <location>
        <begin position="270"/>
        <end position="530"/>
    </location>
</feature>
<feature type="compositionally biased region" description="Low complexity" evidence="4">
    <location>
        <begin position="71"/>
        <end position="85"/>
    </location>
</feature>
<protein>
    <submittedName>
        <fullName evidence="6">Protein kinase domain containing protein</fullName>
    </submittedName>
</protein>
<evidence type="ECO:0000259" key="5">
    <source>
        <dbReference type="PROSITE" id="PS50011"/>
    </source>
</evidence>
<evidence type="ECO:0000313" key="7">
    <source>
        <dbReference type="Proteomes" id="UP000011083"/>
    </source>
</evidence>
<keyword evidence="7" id="KW-1185">Reference proteome</keyword>
<proteinExistence type="predicted"/>
<organism evidence="6 7">
    <name type="scientific">Acanthamoeba castellanii (strain ATCC 30010 / Neff)</name>
    <dbReference type="NCBI Taxonomy" id="1257118"/>
    <lineage>
        <taxon>Eukaryota</taxon>
        <taxon>Amoebozoa</taxon>
        <taxon>Discosea</taxon>
        <taxon>Longamoebia</taxon>
        <taxon>Centramoebida</taxon>
        <taxon>Acanthamoebidae</taxon>
        <taxon>Acanthamoeba</taxon>
    </lineage>
</organism>
<gene>
    <name evidence="6" type="ORF">ACA1_105780</name>
</gene>
<dbReference type="KEGG" id="acan:ACA1_105780"/>
<dbReference type="GO" id="GO:0004713">
    <property type="term" value="F:protein tyrosine kinase activity"/>
    <property type="evidence" value="ECO:0007669"/>
    <property type="project" value="InterPro"/>
</dbReference>
<dbReference type="Gene3D" id="3.30.200.20">
    <property type="entry name" value="Phosphorylase Kinase, domain 1"/>
    <property type="match status" value="1"/>
</dbReference>
<dbReference type="AlphaFoldDB" id="L8GMR3"/>
<keyword evidence="6" id="KW-0808">Transferase</keyword>
<keyword evidence="1 3" id="KW-0547">Nucleotide-binding</keyword>
<name>L8GMR3_ACACF</name>
<dbReference type="RefSeq" id="XP_004336280.1">
    <property type="nucleotide sequence ID" value="XM_004336232.1"/>
</dbReference>
<feature type="compositionally biased region" description="Low complexity" evidence="4">
    <location>
        <begin position="107"/>
        <end position="157"/>
    </location>
</feature>
<feature type="compositionally biased region" description="Polar residues" evidence="4">
    <location>
        <begin position="86"/>
        <end position="106"/>
    </location>
</feature>
<evidence type="ECO:0000313" key="6">
    <source>
        <dbReference type="EMBL" id="ELR14267.1"/>
    </source>
</evidence>
<keyword evidence="2 3" id="KW-0067">ATP-binding</keyword>
<dbReference type="VEuPathDB" id="AmoebaDB:ACA1_105780"/>
<dbReference type="OrthoDB" id="4062651at2759"/>
<reference evidence="6 7" key="1">
    <citation type="journal article" date="2013" name="Genome Biol.">
        <title>Genome of Acanthamoeba castellanii highlights extensive lateral gene transfer and early evolution of tyrosine kinase signaling.</title>
        <authorList>
            <person name="Clarke M."/>
            <person name="Lohan A.J."/>
            <person name="Liu B."/>
            <person name="Lagkouvardos I."/>
            <person name="Roy S."/>
            <person name="Zafar N."/>
            <person name="Bertelli C."/>
            <person name="Schilde C."/>
            <person name="Kianianmomeni A."/>
            <person name="Burglin T.R."/>
            <person name="Frech C."/>
            <person name="Turcotte B."/>
            <person name="Kopec K.O."/>
            <person name="Synnott J.M."/>
            <person name="Choo C."/>
            <person name="Paponov I."/>
            <person name="Finkler A."/>
            <person name="Soon Heng Tan C."/>
            <person name="Hutchins A.P."/>
            <person name="Weinmeier T."/>
            <person name="Rattei T."/>
            <person name="Chu J.S."/>
            <person name="Gimenez G."/>
            <person name="Irimia M."/>
            <person name="Rigden D.J."/>
            <person name="Fitzpatrick D.A."/>
            <person name="Lorenzo-Morales J."/>
            <person name="Bateman A."/>
            <person name="Chiu C.H."/>
            <person name="Tang P."/>
            <person name="Hegemann P."/>
            <person name="Fromm H."/>
            <person name="Raoult D."/>
            <person name="Greub G."/>
            <person name="Miranda-Saavedra D."/>
            <person name="Chen N."/>
            <person name="Nash P."/>
            <person name="Ginger M.L."/>
            <person name="Horn M."/>
            <person name="Schaap P."/>
            <person name="Caler L."/>
            <person name="Loftus B."/>
        </authorList>
    </citation>
    <scope>NUCLEOTIDE SEQUENCE [LARGE SCALE GENOMIC DNA]</scope>
    <source>
        <strain evidence="6 7">Neff</strain>
    </source>
</reference>
<dbReference type="PROSITE" id="PS00107">
    <property type="entry name" value="PROTEIN_KINASE_ATP"/>
    <property type="match status" value="1"/>
</dbReference>
<dbReference type="InterPro" id="IPR001245">
    <property type="entry name" value="Ser-Thr/Tyr_kinase_cat_dom"/>
</dbReference>
<dbReference type="GO" id="GO:0004674">
    <property type="term" value="F:protein serine/threonine kinase activity"/>
    <property type="evidence" value="ECO:0007669"/>
    <property type="project" value="TreeGrafter"/>
</dbReference>
<dbReference type="InterPro" id="IPR008266">
    <property type="entry name" value="Tyr_kinase_AS"/>
</dbReference>
<dbReference type="GeneID" id="14914842"/>
<evidence type="ECO:0000256" key="3">
    <source>
        <dbReference type="PROSITE-ProRule" id="PRU10141"/>
    </source>
</evidence>
<dbReference type="InterPro" id="IPR020635">
    <property type="entry name" value="Tyr_kinase_cat_dom"/>
</dbReference>
<evidence type="ECO:0000256" key="1">
    <source>
        <dbReference type="ARBA" id="ARBA00022741"/>
    </source>
</evidence>
<accession>L8GMR3</accession>
<dbReference type="SMART" id="SM00219">
    <property type="entry name" value="TyrKc"/>
    <property type="match status" value="1"/>
</dbReference>
<dbReference type="PRINTS" id="PR00109">
    <property type="entry name" value="TYRKINASE"/>
</dbReference>
<dbReference type="InterPro" id="IPR000719">
    <property type="entry name" value="Prot_kinase_dom"/>
</dbReference>
<dbReference type="InterPro" id="IPR011009">
    <property type="entry name" value="Kinase-like_dom_sf"/>
</dbReference>
<dbReference type="SMART" id="SM00220">
    <property type="entry name" value="S_TKc"/>
    <property type="match status" value="1"/>
</dbReference>
<dbReference type="PROSITE" id="PS00109">
    <property type="entry name" value="PROTEIN_KINASE_TYR"/>
    <property type="match status" value="1"/>
</dbReference>
<dbReference type="OMA" id="MHELHIL"/>
<dbReference type="Pfam" id="PF07714">
    <property type="entry name" value="PK_Tyr_Ser-Thr"/>
    <property type="match status" value="1"/>
</dbReference>
<dbReference type="Proteomes" id="UP000011083">
    <property type="component" value="Unassembled WGS sequence"/>
</dbReference>
<sequence>MIPEAESYLATENIDGAVAKMEEMKGYKMRNMHLITSDEAVNYLRSLDDWLEQKRVAIEAIRMRRMNLGNQPPASSSSSSPSSQSVNYVNTNTSSPSSSAQYVHFQSSPAAAPASAPAATPSAPHHHQSTSSPSPPTSSQTTYAAVHSSSSAPSPLVRSREVTGNVQYVSTAGDGPKSDGSIQYADPSAASSSAYVDTSSAAAGKGSAPAYAYAKVNGGGDSKPLTYVDYDAAKKKKDSADGDDLKQRNAKLLEAIQSKYNYREIEYDELRFVEKIGAGAFGAVYRGTWRGSVVAIKKLHDFDWFNMETVEEFRREAALAQLLSNHPMVVNFIGACSQAPNFCMVSEFCDQGSLESVLRGKNAVADIPLKTIVRIIRDAAAGIYHLHCEGVIHRDIAARNIMIGPDFSVFVGDFGFARLKEKGAAYAKTKSSLGPVKYMSPESIKEKKYSEKTDAYSFAVLMWEILTRKEPYEDEPLLQIALRVASQGLRLEVPPDTPQPLASLMKECWEQKPDDRPTFPAIIQRLHQFYDSLAE</sequence>
<feature type="binding site" evidence="3">
    <location>
        <position position="298"/>
    </location>
    <ligand>
        <name>ATP</name>
        <dbReference type="ChEBI" id="CHEBI:30616"/>
    </ligand>
</feature>
<keyword evidence="6" id="KW-0418">Kinase</keyword>
<dbReference type="Gene3D" id="1.10.510.10">
    <property type="entry name" value="Transferase(Phosphotransferase) domain 1"/>
    <property type="match status" value="1"/>
</dbReference>
<dbReference type="STRING" id="1257118.L8GMR3"/>
<dbReference type="PROSITE" id="PS50011">
    <property type="entry name" value="PROTEIN_KINASE_DOM"/>
    <property type="match status" value="1"/>
</dbReference>
<dbReference type="GO" id="GO:0005524">
    <property type="term" value="F:ATP binding"/>
    <property type="evidence" value="ECO:0007669"/>
    <property type="project" value="UniProtKB-UniRule"/>
</dbReference>
<evidence type="ECO:0000256" key="2">
    <source>
        <dbReference type="ARBA" id="ARBA00022840"/>
    </source>
</evidence>